<dbReference type="EMBL" id="BOOH01000023">
    <property type="protein sequence ID" value="GIH76773.1"/>
    <property type="molecule type" value="Genomic_DNA"/>
</dbReference>
<protein>
    <submittedName>
        <fullName evidence="1">Uncharacterized protein</fullName>
    </submittedName>
</protein>
<proteinExistence type="predicted"/>
<sequence>MEWGYTTEVYGQDGLLEDGCYVKTTLFQGNTPVYRGRTACSSSVSNITVIKSGRYRLVIDITTDQGLTGTGEKIFQVEQV</sequence>
<dbReference type="Proteomes" id="UP000616724">
    <property type="component" value="Unassembled WGS sequence"/>
</dbReference>
<organism evidence="1 2">
    <name type="scientific">Planobispora longispora</name>
    <dbReference type="NCBI Taxonomy" id="28887"/>
    <lineage>
        <taxon>Bacteria</taxon>
        <taxon>Bacillati</taxon>
        <taxon>Actinomycetota</taxon>
        <taxon>Actinomycetes</taxon>
        <taxon>Streptosporangiales</taxon>
        <taxon>Streptosporangiaceae</taxon>
        <taxon>Planobispora</taxon>
    </lineage>
</organism>
<evidence type="ECO:0000313" key="2">
    <source>
        <dbReference type="Proteomes" id="UP000616724"/>
    </source>
</evidence>
<dbReference type="AlphaFoldDB" id="A0A8J3W5S2"/>
<name>A0A8J3W5S2_9ACTN</name>
<reference evidence="1 2" key="1">
    <citation type="submission" date="2021-01" db="EMBL/GenBank/DDBJ databases">
        <title>Whole genome shotgun sequence of Planobispora longispora NBRC 13918.</title>
        <authorList>
            <person name="Komaki H."/>
            <person name="Tamura T."/>
        </authorList>
    </citation>
    <scope>NUCLEOTIDE SEQUENCE [LARGE SCALE GENOMIC DNA]</scope>
    <source>
        <strain evidence="1 2">NBRC 13918</strain>
    </source>
</reference>
<comment type="caution">
    <text evidence="1">The sequence shown here is derived from an EMBL/GenBank/DDBJ whole genome shotgun (WGS) entry which is preliminary data.</text>
</comment>
<accession>A0A8J3W5S2</accession>
<evidence type="ECO:0000313" key="1">
    <source>
        <dbReference type="EMBL" id="GIH76773.1"/>
    </source>
</evidence>
<keyword evidence="2" id="KW-1185">Reference proteome</keyword>
<gene>
    <name evidence="1" type="ORF">Plo01_32020</name>
</gene>